<dbReference type="Gene3D" id="2.60.120.620">
    <property type="entry name" value="q2cbj1_9rhob like domain"/>
    <property type="match status" value="1"/>
</dbReference>
<accession>A0A9W8YRU6</accession>
<proteinExistence type="predicted"/>
<sequence>MANTPPGKTWTPGLEFTNQSYVDLAKKAEADIERAHEIIKEKLPLLGQLDGVISLTFGDRQPIFLDARSADAKLIDEFDGEPTTTLNMKAEYIAQFYEGKLEPRYGLFKDAFFHPASMPKGSIPLGIKFADLLTPNPPVPPKKVVPGAFPRLPQPTEDIEQVKRDIVEFGYGLFKNALTPEQNAILKKAVQEQAAGENQAGVGQEDGGGTNQRIWTLVNKGGEFLDFLNHPLIDALVPWFLGEHALIHSYSANITRPGGTHMQLHTDQIAVQPPIRDIAFGLNILWFLEDFNEENGGTRIFPASHLGAVAPEDIFSVEGTLAAEGTAGTALITDSRIWHATGPNHAKTGERPAVLMFFMRSFIRQQENNFLSLRKDVEAKLSDRQKKLLGFITTGALGGIEGEVREGIFVQRKDDCVGTLRAPHVPKDEVKDIPIR</sequence>
<dbReference type="SUPFAM" id="SSF51197">
    <property type="entry name" value="Clavaminate synthase-like"/>
    <property type="match status" value="1"/>
</dbReference>
<organism evidence="1 2">
    <name type="scientific">Gnomoniopsis smithogilvyi</name>
    <dbReference type="NCBI Taxonomy" id="1191159"/>
    <lineage>
        <taxon>Eukaryota</taxon>
        <taxon>Fungi</taxon>
        <taxon>Dikarya</taxon>
        <taxon>Ascomycota</taxon>
        <taxon>Pezizomycotina</taxon>
        <taxon>Sordariomycetes</taxon>
        <taxon>Sordariomycetidae</taxon>
        <taxon>Diaporthales</taxon>
        <taxon>Gnomoniaceae</taxon>
        <taxon>Gnomoniopsis</taxon>
    </lineage>
</organism>
<dbReference type="Pfam" id="PF05721">
    <property type="entry name" value="PhyH"/>
    <property type="match status" value="1"/>
</dbReference>
<evidence type="ECO:0008006" key="3">
    <source>
        <dbReference type="Google" id="ProtNLM"/>
    </source>
</evidence>
<reference evidence="1" key="1">
    <citation type="submission" date="2022-10" db="EMBL/GenBank/DDBJ databases">
        <title>Tapping the CABI collections for fungal endophytes: first genome assemblies for Collariella, Neodidymelliopsis, Ascochyta clinopodiicola, Didymella pomorum, Didymosphaeria variabile, Neocosmospora piperis and Neocucurbitaria cava.</title>
        <authorList>
            <person name="Hill R."/>
        </authorList>
    </citation>
    <scope>NUCLEOTIDE SEQUENCE</scope>
    <source>
        <strain evidence="1">IMI 355082</strain>
    </source>
</reference>
<dbReference type="AlphaFoldDB" id="A0A9W8YRU6"/>
<evidence type="ECO:0000313" key="1">
    <source>
        <dbReference type="EMBL" id="KAJ4390107.1"/>
    </source>
</evidence>
<name>A0A9W8YRU6_9PEZI</name>
<dbReference type="InterPro" id="IPR008775">
    <property type="entry name" value="Phytyl_CoA_dOase-like"/>
</dbReference>
<dbReference type="EMBL" id="JAPEVB010000004">
    <property type="protein sequence ID" value="KAJ4390107.1"/>
    <property type="molecule type" value="Genomic_DNA"/>
</dbReference>
<keyword evidence="2" id="KW-1185">Reference proteome</keyword>
<gene>
    <name evidence="1" type="ORF">N0V93_007580</name>
</gene>
<dbReference type="Proteomes" id="UP001140453">
    <property type="component" value="Unassembled WGS sequence"/>
</dbReference>
<evidence type="ECO:0000313" key="2">
    <source>
        <dbReference type="Proteomes" id="UP001140453"/>
    </source>
</evidence>
<comment type="caution">
    <text evidence="1">The sequence shown here is derived from an EMBL/GenBank/DDBJ whole genome shotgun (WGS) entry which is preliminary data.</text>
</comment>
<dbReference type="OrthoDB" id="445007at2759"/>
<protein>
    <recommendedName>
        <fullName evidence="3">Phytanoyl-CoA dioxygenase</fullName>
    </recommendedName>
</protein>